<dbReference type="HOGENOM" id="CLU_2676106_0_0_1"/>
<organism evidence="1 2">
    <name type="scientific">Theobroma cacao</name>
    <name type="common">Cacao</name>
    <name type="synonym">Cocoa</name>
    <dbReference type="NCBI Taxonomy" id="3641"/>
    <lineage>
        <taxon>Eukaryota</taxon>
        <taxon>Viridiplantae</taxon>
        <taxon>Streptophyta</taxon>
        <taxon>Embryophyta</taxon>
        <taxon>Tracheophyta</taxon>
        <taxon>Spermatophyta</taxon>
        <taxon>Magnoliopsida</taxon>
        <taxon>eudicotyledons</taxon>
        <taxon>Gunneridae</taxon>
        <taxon>Pentapetalae</taxon>
        <taxon>rosids</taxon>
        <taxon>malvids</taxon>
        <taxon>Malvales</taxon>
        <taxon>Malvaceae</taxon>
        <taxon>Byttnerioideae</taxon>
        <taxon>Theobroma</taxon>
    </lineage>
</organism>
<dbReference type="EMBL" id="CM001887">
    <property type="protein sequence ID" value="EOY33438.1"/>
    <property type="molecule type" value="Genomic_DNA"/>
</dbReference>
<keyword evidence="2" id="KW-1185">Reference proteome</keyword>
<sequence length="75" mass="8961">MNLRPWKFCFAYQLSFSINVKNFNLSNMPPEKKSSTNSWQPRWVNGYWLPCMVFAIWDVLWSDYGLGFAVENIEF</sequence>
<protein>
    <submittedName>
        <fullName evidence="1">Uncharacterized protein</fullName>
    </submittedName>
</protein>
<dbReference type="AlphaFoldDB" id="A0A061GVI9"/>
<accession>A0A061GVI9</accession>
<dbReference type="Proteomes" id="UP000026915">
    <property type="component" value="Chromosome 9"/>
</dbReference>
<dbReference type="Gramene" id="EOY33438">
    <property type="protein sequence ID" value="EOY33438"/>
    <property type="gene ID" value="TCM_041411"/>
</dbReference>
<name>A0A061GVI9_THECC</name>
<reference evidence="1 2" key="1">
    <citation type="journal article" date="2013" name="Genome Biol.">
        <title>The genome sequence of the most widely cultivated cacao type and its use to identify candidate genes regulating pod color.</title>
        <authorList>
            <person name="Motamayor J.C."/>
            <person name="Mockaitis K."/>
            <person name="Schmutz J."/>
            <person name="Haiminen N."/>
            <person name="Iii D.L."/>
            <person name="Cornejo O."/>
            <person name="Findley S.D."/>
            <person name="Zheng P."/>
            <person name="Utro F."/>
            <person name="Royaert S."/>
            <person name="Saski C."/>
            <person name="Jenkins J."/>
            <person name="Podicheti R."/>
            <person name="Zhao M."/>
            <person name="Scheffler B.E."/>
            <person name="Stack J.C."/>
            <person name="Feltus F.A."/>
            <person name="Mustiga G.M."/>
            <person name="Amores F."/>
            <person name="Phillips W."/>
            <person name="Marelli J.P."/>
            <person name="May G.D."/>
            <person name="Shapiro H."/>
            <person name="Ma J."/>
            <person name="Bustamante C.D."/>
            <person name="Schnell R.J."/>
            <person name="Main D."/>
            <person name="Gilbert D."/>
            <person name="Parida L."/>
            <person name="Kuhn D.N."/>
        </authorList>
    </citation>
    <scope>NUCLEOTIDE SEQUENCE [LARGE SCALE GENOMIC DNA]</scope>
    <source>
        <strain evidence="2">cv. Matina 1-6</strain>
    </source>
</reference>
<gene>
    <name evidence="1" type="ORF">TCM_041411</name>
</gene>
<dbReference type="InParanoid" id="A0A061GVI9"/>
<evidence type="ECO:0000313" key="1">
    <source>
        <dbReference type="EMBL" id="EOY33438.1"/>
    </source>
</evidence>
<proteinExistence type="predicted"/>
<evidence type="ECO:0000313" key="2">
    <source>
        <dbReference type="Proteomes" id="UP000026915"/>
    </source>
</evidence>